<dbReference type="InterPro" id="IPR036812">
    <property type="entry name" value="NAD(P)_OxRdtase_dom_sf"/>
</dbReference>
<evidence type="ECO:0000256" key="1">
    <source>
        <dbReference type="ARBA" id="ARBA00023002"/>
    </source>
</evidence>
<keyword evidence="4" id="KW-1185">Reference proteome</keyword>
<dbReference type="GO" id="GO:0016491">
    <property type="term" value="F:oxidoreductase activity"/>
    <property type="evidence" value="ECO:0007669"/>
    <property type="project" value="UniProtKB-KW"/>
</dbReference>
<dbReference type="PANTHER" id="PTHR43147">
    <property type="entry name" value="PROTEIN TAS"/>
    <property type="match status" value="1"/>
</dbReference>
<dbReference type="Gene3D" id="3.20.20.100">
    <property type="entry name" value="NADP-dependent oxidoreductase domain"/>
    <property type="match status" value="1"/>
</dbReference>
<gene>
    <name evidence="3" type="ORF">E8E13_001063</name>
</gene>
<comment type="caution">
    <text evidence="3">The sequence shown here is derived from an EMBL/GenBank/DDBJ whole genome shotgun (WGS) entry which is preliminary data.</text>
</comment>
<dbReference type="InterPro" id="IPR023210">
    <property type="entry name" value="NADP_OxRdtase_dom"/>
</dbReference>
<dbReference type="Pfam" id="PF00248">
    <property type="entry name" value="Aldo_ket_red"/>
    <property type="match status" value="1"/>
</dbReference>
<name>A0A9P4W753_CURKU</name>
<dbReference type="SUPFAM" id="SSF51430">
    <property type="entry name" value="NAD(P)-linked oxidoreductase"/>
    <property type="match status" value="1"/>
</dbReference>
<dbReference type="PANTHER" id="PTHR43147:SF2">
    <property type="entry name" value="NADP-DEPENDENT OXIDOREDUCTASE DOMAIN-CONTAINING PROTEIN"/>
    <property type="match status" value="1"/>
</dbReference>
<evidence type="ECO:0000313" key="3">
    <source>
        <dbReference type="EMBL" id="KAF2994248.1"/>
    </source>
</evidence>
<dbReference type="EMBL" id="SWKU01000042">
    <property type="protein sequence ID" value="KAF2994248.1"/>
    <property type="molecule type" value="Genomic_DNA"/>
</dbReference>
<reference evidence="3" key="1">
    <citation type="submission" date="2019-04" db="EMBL/GenBank/DDBJ databases">
        <title>Sequencing of skin fungus with MAO and IRED activity.</title>
        <authorList>
            <person name="Marsaioli A.J."/>
            <person name="Bonatto J.M.C."/>
            <person name="Reis Junior O."/>
        </authorList>
    </citation>
    <scope>NUCLEOTIDE SEQUENCE</scope>
    <source>
        <strain evidence="3">30M1</strain>
    </source>
</reference>
<sequence>MDRRTVTNIGLSADLIITNLPMEGLQHVLRALITSYPEMIPHLMGEVTLYLRKAAQIDEGTMGVAIGSQEHVVETQKVAKIFVSCGLVLDGLKVLTQALESRSPELAGCLDEKGQVALESLDNDIAQALSVILSERMNTDKSEVIKGLKAAFRLFEGQYSFERSQLILTLDRPDLSSVSGSHDSKTSLKRLLEYEGNIEFFQIEKVNIPRVMCGLWQLSSSAWGSASLSQIMEGFDSHVQHGFTAFDMADIYGDAEIIYGEFRSRLGNPGYLFTATKYCTFNKAEDVYVQVENFISRTLKRLRATSIDLLQLHWRNYTDDRYLDVLRVLRDSTQVQYLGLCNFDALHMETVLRENIDVKTNQVQFSLIDTRAQVGIASICEKYNVKVLAYGVLCGGFLSETWHRQPEPDIFSETINPSQRKVGCITQDRTNP</sequence>
<evidence type="ECO:0000259" key="2">
    <source>
        <dbReference type="Pfam" id="PF00248"/>
    </source>
</evidence>
<organism evidence="3 4">
    <name type="scientific">Curvularia kusanoi</name>
    <name type="common">Cochliobolus kusanoi</name>
    <dbReference type="NCBI Taxonomy" id="90978"/>
    <lineage>
        <taxon>Eukaryota</taxon>
        <taxon>Fungi</taxon>
        <taxon>Dikarya</taxon>
        <taxon>Ascomycota</taxon>
        <taxon>Pezizomycotina</taxon>
        <taxon>Dothideomycetes</taxon>
        <taxon>Pleosporomycetidae</taxon>
        <taxon>Pleosporales</taxon>
        <taxon>Pleosporineae</taxon>
        <taxon>Pleosporaceae</taxon>
        <taxon>Curvularia</taxon>
    </lineage>
</organism>
<accession>A0A9P4W753</accession>
<dbReference type="OrthoDB" id="686384at2759"/>
<feature type="domain" description="NADP-dependent oxidoreductase" evidence="2">
    <location>
        <begin position="211"/>
        <end position="409"/>
    </location>
</feature>
<proteinExistence type="predicted"/>
<keyword evidence="1" id="KW-0560">Oxidoreductase</keyword>
<protein>
    <recommendedName>
        <fullName evidence="2">NADP-dependent oxidoreductase domain-containing protein</fullName>
    </recommendedName>
</protein>
<dbReference type="AlphaFoldDB" id="A0A9P4W753"/>
<dbReference type="Proteomes" id="UP000801428">
    <property type="component" value="Unassembled WGS sequence"/>
</dbReference>
<evidence type="ECO:0000313" key="4">
    <source>
        <dbReference type="Proteomes" id="UP000801428"/>
    </source>
</evidence>